<keyword evidence="4" id="KW-0249">Electron transport</keyword>
<gene>
    <name evidence="9" type="ORF">SAMN05444285_10751</name>
</gene>
<dbReference type="InterPro" id="IPR017900">
    <property type="entry name" value="4Fe4S_Fe_S_CS"/>
</dbReference>
<dbReference type="Pfam" id="PF13746">
    <property type="entry name" value="Fer4_18"/>
    <property type="match status" value="2"/>
</dbReference>
<dbReference type="InterPro" id="IPR017896">
    <property type="entry name" value="4Fe4S_Fe-S-bd"/>
</dbReference>
<accession>A0A1I0CBC4</accession>
<dbReference type="Pfam" id="PF12801">
    <property type="entry name" value="Fer4_5"/>
    <property type="match status" value="1"/>
</dbReference>
<evidence type="ECO:0000256" key="4">
    <source>
        <dbReference type="ARBA" id="ARBA00022982"/>
    </source>
</evidence>
<feature type="transmembrane region" description="Helical" evidence="7">
    <location>
        <begin position="343"/>
        <end position="360"/>
    </location>
</feature>
<dbReference type="Pfam" id="PF11614">
    <property type="entry name" value="FixG_C"/>
    <property type="match status" value="1"/>
</dbReference>
<dbReference type="InterPro" id="IPR013783">
    <property type="entry name" value="Ig-like_fold"/>
</dbReference>
<dbReference type="PROSITE" id="PS51379">
    <property type="entry name" value="4FE4S_FER_2"/>
    <property type="match status" value="1"/>
</dbReference>
<dbReference type="PANTHER" id="PTHR30176:SF3">
    <property type="entry name" value="FERREDOXIN-TYPE PROTEIN NAPH"/>
    <property type="match status" value="1"/>
</dbReference>
<dbReference type="PANTHER" id="PTHR30176">
    <property type="entry name" value="FERREDOXIN-TYPE PROTEIN NAPH"/>
    <property type="match status" value="1"/>
</dbReference>
<dbReference type="NCBIfam" id="TIGR02745">
    <property type="entry name" value="ccoG_rdxA_fixG"/>
    <property type="match status" value="1"/>
</dbReference>
<dbReference type="EMBL" id="FOHT01000007">
    <property type="protein sequence ID" value="SET16817.1"/>
    <property type="molecule type" value="Genomic_DNA"/>
</dbReference>
<feature type="transmembrane region" description="Helical" evidence="7">
    <location>
        <begin position="205"/>
        <end position="226"/>
    </location>
</feature>
<proteinExistence type="predicted"/>
<dbReference type="AlphaFoldDB" id="A0A1I0CBC4"/>
<feature type="transmembrane region" description="Helical" evidence="7">
    <location>
        <begin position="92"/>
        <end position="118"/>
    </location>
</feature>
<evidence type="ECO:0000256" key="1">
    <source>
        <dbReference type="ARBA" id="ARBA00022448"/>
    </source>
</evidence>
<dbReference type="GO" id="GO:0046872">
    <property type="term" value="F:metal ion binding"/>
    <property type="evidence" value="ECO:0007669"/>
    <property type="project" value="UniProtKB-KW"/>
</dbReference>
<organism evidence="9 10">
    <name type="scientific">Draconibacterium orientale</name>
    <dbReference type="NCBI Taxonomy" id="1168034"/>
    <lineage>
        <taxon>Bacteria</taxon>
        <taxon>Pseudomonadati</taxon>
        <taxon>Bacteroidota</taxon>
        <taxon>Bacteroidia</taxon>
        <taxon>Marinilabiliales</taxon>
        <taxon>Prolixibacteraceae</taxon>
        <taxon>Draconibacterium</taxon>
    </lineage>
</organism>
<feature type="transmembrane region" description="Helical" evidence="7">
    <location>
        <begin position="55"/>
        <end position="72"/>
    </location>
</feature>
<keyword evidence="6" id="KW-0411">Iron-sulfur</keyword>
<name>A0A1I0CBC4_9BACT</name>
<keyword evidence="2" id="KW-0004">4Fe-4S</keyword>
<dbReference type="GO" id="GO:0051539">
    <property type="term" value="F:4 iron, 4 sulfur cluster binding"/>
    <property type="evidence" value="ECO:0007669"/>
    <property type="project" value="UniProtKB-KW"/>
</dbReference>
<evidence type="ECO:0000313" key="10">
    <source>
        <dbReference type="Proteomes" id="UP000181981"/>
    </source>
</evidence>
<evidence type="ECO:0000256" key="6">
    <source>
        <dbReference type="ARBA" id="ARBA00023014"/>
    </source>
</evidence>
<dbReference type="InterPro" id="IPR051684">
    <property type="entry name" value="Electron_Trans/Redox"/>
</dbReference>
<keyword evidence="5" id="KW-0408">Iron</keyword>
<reference evidence="9 10" key="1">
    <citation type="submission" date="2016-10" db="EMBL/GenBank/DDBJ databases">
        <authorList>
            <person name="de Groot N.N."/>
        </authorList>
    </citation>
    <scope>NUCLEOTIDE SEQUENCE [LARGE SCALE GENOMIC DNA]</scope>
    <source>
        <strain evidence="9 10">DSM 25947</strain>
    </source>
</reference>
<sequence>MVGNSVSHLFYMQIEHMANQKVDFRDYPINWNERGGRKWIYAKKPSGKWFSRRTIVSYFLLLFWVGVPFIRINGNPLILLDIANRKFIIFGAIFWAQDTFILALLMLSFVLFVVLFTVTFGRLWCGWTCPQTIFLEMVFRKIEYLIEGDYRERHKLDNSPWTTKKIFKKTLKHGIFILISIAMTNVFLMWFIGSERWIEMIQEPISQNLSGFLVMLLVSAFFYWVYSFFREQICTMVCPYGRMQGVLLDSKSIAVTYDYVRGEPRGGHGDGDCTDCKQCISVCPTGIDIRNGSQLECINCTACIDQCNKIMHVTGKPPGLIRYASEAQIKGQQNSIWNARNRAYSMVLLLIFSFFVYTLFTRPVLETTILRTPGLLYQEQDSTLSNVYNIKIVNKTHDELPLELRVISHDGKIQTAGNTIILKDQDMYESTFILFLPKSEVTSDKTEVEFGVFSNNELIETYKATFVGP</sequence>
<dbReference type="Gene3D" id="2.60.40.10">
    <property type="entry name" value="Immunoglobulins"/>
    <property type="match status" value="1"/>
</dbReference>
<evidence type="ECO:0000256" key="5">
    <source>
        <dbReference type="ARBA" id="ARBA00023004"/>
    </source>
</evidence>
<evidence type="ECO:0000259" key="8">
    <source>
        <dbReference type="PROSITE" id="PS51379"/>
    </source>
</evidence>
<feature type="domain" description="4Fe-4S ferredoxin-type" evidence="8">
    <location>
        <begin position="262"/>
        <end position="292"/>
    </location>
</feature>
<protein>
    <submittedName>
        <fullName evidence="9">Cytochrome c oxidase accessory protein FixG</fullName>
    </submittedName>
</protein>
<keyword evidence="3" id="KW-0479">Metal-binding</keyword>
<evidence type="ECO:0000256" key="2">
    <source>
        <dbReference type="ARBA" id="ARBA00022485"/>
    </source>
</evidence>
<keyword evidence="7" id="KW-0812">Transmembrane</keyword>
<evidence type="ECO:0000313" key="9">
    <source>
        <dbReference type="EMBL" id="SET16817.1"/>
    </source>
</evidence>
<dbReference type="InterPro" id="IPR032879">
    <property type="entry name" value="FixG_C"/>
</dbReference>
<feature type="transmembrane region" description="Helical" evidence="7">
    <location>
        <begin position="174"/>
        <end position="193"/>
    </location>
</feature>
<dbReference type="PROSITE" id="PS00198">
    <property type="entry name" value="4FE4S_FER_1"/>
    <property type="match status" value="1"/>
</dbReference>
<evidence type="ECO:0000256" key="3">
    <source>
        <dbReference type="ARBA" id="ARBA00022723"/>
    </source>
</evidence>
<dbReference type="Proteomes" id="UP000181981">
    <property type="component" value="Unassembled WGS sequence"/>
</dbReference>
<dbReference type="InterPro" id="IPR014116">
    <property type="entry name" value="Cyt_c_oxidase_cbb3_FixG"/>
</dbReference>
<evidence type="ECO:0000256" key="7">
    <source>
        <dbReference type="SAM" id="Phobius"/>
    </source>
</evidence>
<keyword evidence="7" id="KW-0472">Membrane</keyword>
<keyword evidence="7" id="KW-1133">Transmembrane helix</keyword>
<keyword evidence="1" id="KW-0813">Transport</keyword>
<dbReference type="GO" id="GO:0005886">
    <property type="term" value="C:plasma membrane"/>
    <property type="evidence" value="ECO:0007669"/>
    <property type="project" value="TreeGrafter"/>
</dbReference>
<dbReference type="SUPFAM" id="SSF54862">
    <property type="entry name" value="4Fe-4S ferredoxins"/>
    <property type="match status" value="1"/>
</dbReference>